<dbReference type="AlphaFoldDB" id="A0AAC8WK50"/>
<sequence>MEKENVLEIEFQKVWDMWAWRVVKNDIPYSKELKEIEFNGIKVINTHKNSLFFLNSFEDGYEQLEDFELILKDEKLEIEKFIRYVNQKYGIPKRWRVEKGKKYYFLNTECEIRNIWEDKTKEDETRYNLGNYFKTEEEAQKVKEELDKFWERVRAGEIGGDE</sequence>
<evidence type="ECO:0000313" key="2">
    <source>
        <dbReference type="Proteomes" id="UP000068516"/>
    </source>
</evidence>
<evidence type="ECO:0000313" key="1">
    <source>
        <dbReference type="EMBL" id="ALQ35533.1"/>
    </source>
</evidence>
<dbReference type="Proteomes" id="UP000068516">
    <property type="component" value="Chromosome"/>
</dbReference>
<protein>
    <submittedName>
        <fullName evidence="1">Uncharacterized protein</fullName>
    </submittedName>
</protein>
<proteinExistence type="predicted"/>
<gene>
    <name evidence="1" type="ORF">RN92_06385</name>
</gene>
<organism evidence="1 2">
    <name type="scientific">Fusobacterium hwasookii ChDC F206</name>
    <dbReference type="NCBI Taxonomy" id="1307443"/>
    <lineage>
        <taxon>Bacteria</taxon>
        <taxon>Fusobacteriati</taxon>
        <taxon>Fusobacteriota</taxon>
        <taxon>Fusobacteriia</taxon>
        <taxon>Fusobacteriales</taxon>
        <taxon>Fusobacteriaceae</taxon>
        <taxon>Fusobacterium</taxon>
    </lineage>
</organism>
<accession>A0AAC8WK50</accession>
<dbReference type="EMBL" id="CP013336">
    <property type="protein sequence ID" value="ALQ35533.1"/>
    <property type="molecule type" value="Genomic_DNA"/>
</dbReference>
<reference evidence="1 2" key="1">
    <citation type="submission" date="2015-11" db="EMBL/GenBank/DDBJ databases">
        <authorList>
            <person name="Kook J.-K."/>
            <person name="Park S.-N."/>
            <person name="Lim Y.K."/>
            <person name="Jo E."/>
        </authorList>
    </citation>
    <scope>NUCLEOTIDE SEQUENCE [LARGE SCALE GENOMIC DNA]</scope>
    <source>
        <strain evidence="1 2">ChDC F206</strain>
    </source>
</reference>
<dbReference type="GeneID" id="60659226"/>
<name>A0AAC8WK50_9FUSO</name>
<dbReference type="RefSeq" id="WP_029495168.1">
    <property type="nucleotide sequence ID" value="NZ_ATKH01000063.1"/>
</dbReference>